<evidence type="ECO:0000259" key="4">
    <source>
        <dbReference type="PROSITE" id="PS50048"/>
    </source>
</evidence>
<evidence type="ECO:0000256" key="3">
    <source>
        <dbReference type="SAM" id="MobiDB-lite"/>
    </source>
</evidence>
<feature type="region of interest" description="Disordered" evidence="3">
    <location>
        <begin position="1"/>
        <end position="45"/>
    </location>
</feature>
<dbReference type="InterPro" id="IPR001138">
    <property type="entry name" value="Zn2Cys6_DnaBD"/>
</dbReference>
<feature type="compositionally biased region" description="Basic residues" evidence="3">
    <location>
        <begin position="28"/>
        <end position="41"/>
    </location>
</feature>
<dbReference type="VEuPathDB" id="FungiDB:PHYBLDRAFT_181097"/>
<dbReference type="InParanoid" id="A0A162XIS6"/>
<keyword evidence="1" id="KW-0479">Metal-binding</keyword>
<dbReference type="InterPro" id="IPR050335">
    <property type="entry name" value="ERT1_acuK_gluconeogen_tf"/>
</dbReference>
<evidence type="ECO:0000256" key="2">
    <source>
        <dbReference type="ARBA" id="ARBA00023242"/>
    </source>
</evidence>
<dbReference type="InterPro" id="IPR035965">
    <property type="entry name" value="PAS-like_dom_sf"/>
</dbReference>
<dbReference type="GO" id="GO:0000981">
    <property type="term" value="F:DNA-binding transcription factor activity, RNA polymerase II-specific"/>
    <property type="evidence" value="ECO:0007669"/>
    <property type="project" value="InterPro"/>
</dbReference>
<dbReference type="GeneID" id="28999323"/>
<feature type="domain" description="Zn(2)-C6 fungal-type" evidence="4">
    <location>
        <begin position="47"/>
        <end position="76"/>
    </location>
</feature>
<feature type="compositionally biased region" description="Polar residues" evidence="3">
    <location>
        <begin position="13"/>
        <end position="22"/>
    </location>
</feature>
<dbReference type="Gene3D" id="4.10.240.10">
    <property type="entry name" value="Zn(2)-C6 fungal-type DNA-binding domain"/>
    <property type="match status" value="1"/>
</dbReference>
<dbReference type="Gene3D" id="3.30.450.20">
    <property type="entry name" value="PAS domain"/>
    <property type="match status" value="1"/>
</dbReference>
<sequence length="232" mass="25541">MDFRTYALPSPTSPSFSAQILPSSPIKKPSRMTTHRKRPSKSHVPTACVNCKKAHLACDLSRPCNRCIAVGKTDTCYDIQHKKRGRPKLRDKQSSPTKPGPSKAALSSTAGARSTYMLTPGLANSSFSMTTFPDYIPEPRHTSSDKNMMTIFLTMDISCARVSDESVDFLGVYPQELAHRSLYDLVSPEYSSQLARLHRCLLDNANISPHTTDAADALRSDSDVFNCSPSLL</sequence>
<dbReference type="OrthoDB" id="1555531at2759"/>
<protein>
    <submittedName>
        <fullName evidence="5">Zn(2)-C6 fungal-specific transcription factor</fullName>
    </submittedName>
</protein>
<name>A0A162XIS6_PHYB8</name>
<feature type="non-terminal residue" evidence="5">
    <location>
        <position position="232"/>
    </location>
</feature>
<dbReference type="Proteomes" id="UP000077315">
    <property type="component" value="Unassembled WGS sequence"/>
</dbReference>
<dbReference type="CDD" id="cd00130">
    <property type="entry name" value="PAS"/>
    <property type="match status" value="1"/>
</dbReference>
<dbReference type="Pfam" id="PF00172">
    <property type="entry name" value="Zn_clus"/>
    <property type="match status" value="1"/>
</dbReference>
<keyword evidence="2" id="KW-0539">Nucleus</keyword>
<keyword evidence="6" id="KW-1185">Reference proteome</keyword>
<dbReference type="SMART" id="SM00066">
    <property type="entry name" value="GAL4"/>
    <property type="match status" value="1"/>
</dbReference>
<evidence type="ECO:0000313" key="6">
    <source>
        <dbReference type="Proteomes" id="UP000077315"/>
    </source>
</evidence>
<dbReference type="PROSITE" id="PS00463">
    <property type="entry name" value="ZN2_CY6_FUNGAL_1"/>
    <property type="match status" value="1"/>
</dbReference>
<dbReference type="PANTHER" id="PTHR47659">
    <property type="entry name" value="ZN(II)2CYS6 TRANSCRIPTION FACTOR (EUROFUNG)-RELATED"/>
    <property type="match status" value="1"/>
</dbReference>
<reference evidence="6" key="1">
    <citation type="submission" date="2015-06" db="EMBL/GenBank/DDBJ databases">
        <title>Expansion of signal transduction pathways in fungi by whole-genome duplication.</title>
        <authorList>
            <consortium name="DOE Joint Genome Institute"/>
            <person name="Corrochano L.M."/>
            <person name="Kuo A."/>
            <person name="Marcet-Houben M."/>
            <person name="Polaino S."/>
            <person name="Salamov A."/>
            <person name="Villalobos J.M."/>
            <person name="Alvarez M.I."/>
            <person name="Avalos J."/>
            <person name="Benito E.P."/>
            <person name="Benoit I."/>
            <person name="Burger G."/>
            <person name="Camino L.P."/>
            <person name="Canovas D."/>
            <person name="Cerda-Olmedo E."/>
            <person name="Cheng J.-F."/>
            <person name="Dominguez A."/>
            <person name="Elias M."/>
            <person name="Eslava A.P."/>
            <person name="Glaser F."/>
            <person name="Grimwood J."/>
            <person name="Gutierrez G."/>
            <person name="Heitman J."/>
            <person name="Henrissat B."/>
            <person name="Iturriaga E.A."/>
            <person name="Lang B.F."/>
            <person name="Lavin J.L."/>
            <person name="Lee S."/>
            <person name="Li W."/>
            <person name="Lindquist E."/>
            <person name="Lopez-Garcia S."/>
            <person name="Luque E.M."/>
            <person name="Marcos A.T."/>
            <person name="Martin J."/>
            <person name="McCluskey K."/>
            <person name="Medina H.R."/>
            <person name="Miralles-Duran A."/>
            <person name="Miyazaki A."/>
            <person name="Munoz-Torres E."/>
            <person name="Oguiza J.A."/>
            <person name="Ohm R."/>
            <person name="Olmedo M."/>
            <person name="Orejas M."/>
            <person name="Ortiz-Castellanos L."/>
            <person name="Pisabarro A.G."/>
            <person name="Rodriguez-Romero J."/>
            <person name="Ruiz-Herrera J."/>
            <person name="Ruiz-Vazquez R."/>
            <person name="Sanz C."/>
            <person name="Schackwitz W."/>
            <person name="Schmutz J."/>
            <person name="Shahriari M."/>
            <person name="Shelest E."/>
            <person name="Silva-Franco F."/>
            <person name="Soanes D."/>
            <person name="Syed K."/>
            <person name="Tagua V.G."/>
            <person name="Talbot N.J."/>
            <person name="Thon M."/>
            <person name="De vries R.P."/>
            <person name="Wiebenga A."/>
            <person name="Yadav J.S."/>
            <person name="Braun E.L."/>
            <person name="Baker S."/>
            <person name="Garre V."/>
            <person name="Horwitz B."/>
            <person name="Torres-Martinez S."/>
            <person name="Idnurm A."/>
            <person name="Herrera-Estrella A."/>
            <person name="Gabaldon T."/>
            <person name="Grigoriev I.V."/>
        </authorList>
    </citation>
    <scope>NUCLEOTIDE SEQUENCE [LARGE SCALE GENOMIC DNA]</scope>
    <source>
        <strain evidence="6">NRRL 1555(-)</strain>
    </source>
</reference>
<evidence type="ECO:0000256" key="1">
    <source>
        <dbReference type="ARBA" id="ARBA00022723"/>
    </source>
</evidence>
<dbReference type="InterPro" id="IPR000014">
    <property type="entry name" value="PAS"/>
</dbReference>
<dbReference type="EMBL" id="KV440978">
    <property type="protein sequence ID" value="OAD75165.1"/>
    <property type="molecule type" value="Genomic_DNA"/>
</dbReference>
<dbReference type="SUPFAM" id="SSF57701">
    <property type="entry name" value="Zn2/Cys6 DNA-binding domain"/>
    <property type="match status" value="1"/>
</dbReference>
<gene>
    <name evidence="5" type="ORF">PHYBLDRAFT_181097</name>
</gene>
<dbReference type="InterPro" id="IPR036864">
    <property type="entry name" value="Zn2-C6_fun-type_DNA-bd_sf"/>
</dbReference>
<dbReference type="RefSeq" id="XP_018293205.1">
    <property type="nucleotide sequence ID" value="XM_018438417.1"/>
</dbReference>
<dbReference type="SUPFAM" id="SSF55785">
    <property type="entry name" value="PYP-like sensor domain (PAS domain)"/>
    <property type="match status" value="1"/>
</dbReference>
<evidence type="ECO:0000313" key="5">
    <source>
        <dbReference type="EMBL" id="OAD75165.1"/>
    </source>
</evidence>
<dbReference type="CDD" id="cd00067">
    <property type="entry name" value="GAL4"/>
    <property type="match status" value="1"/>
</dbReference>
<accession>A0A162XIS6</accession>
<dbReference type="PANTHER" id="PTHR47659:SF4">
    <property type="entry name" value="ZN(II)2CYS6 TRANSCRIPTION FACTOR (EUROFUNG)"/>
    <property type="match status" value="1"/>
</dbReference>
<feature type="region of interest" description="Disordered" evidence="3">
    <location>
        <begin position="82"/>
        <end position="110"/>
    </location>
</feature>
<dbReference type="GO" id="GO:0008270">
    <property type="term" value="F:zinc ion binding"/>
    <property type="evidence" value="ECO:0007669"/>
    <property type="project" value="InterPro"/>
</dbReference>
<dbReference type="PROSITE" id="PS50048">
    <property type="entry name" value="ZN2_CY6_FUNGAL_2"/>
    <property type="match status" value="1"/>
</dbReference>
<dbReference type="AlphaFoldDB" id="A0A162XIS6"/>
<organism evidence="5 6">
    <name type="scientific">Phycomyces blakesleeanus (strain ATCC 8743b / DSM 1359 / FGSC 10004 / NBRC 33097 / NRRL 1555)</name>
    <dbReference type="NCBI Taxonomy" id="763407"/>
    <lineage>
        <taxon>Eukaryota</taxon>
        <taxon>Fungi</taxon>
        <taxon>Fungi incertae sedis</taxon>
        <taxon>Mucoromycota</taxon>
        <taxon>Mucoromycotina</taxon>
        <taxon>Mucoromycetes</taxon>
        <taxon>Mucorales</taxon>
        <taxon>Phycomycetaceae</taxon>
        <taxon>Phycomyces</taxon>
    </lineage>
</organism>
<proteinExistence type="predicted"/>
<dbReference type="STRING" id="763407.A0A162XIS6"/>